<dbReference type="Proteomes" id="UP000680805">
    <property type="component" value="Chromosome"/>
</dbReference>
<sequence>MSFQMRFVRPPTAREKEAMRSKAKAKAAKEAQRLADAAKKAVADAEADAKAKAEAEAMARDVHYPANPFGLGQRFRAVNLVWREWASGATHVEAIATGFEAPDREGHAEVTERVEATLAFQAEHGQRFSKFFVNKDGERIGSGFFDSNVTAADIPYLFAKLAARGFEGHVAYSDPDTGALSLDGYPPVGLPMPAFEGESFSLELDHGHDAASPTEYLRFEANEQLPDGFAVMWHAERDRYAKILASCKPRNFLIYDVRAKADCPMAIYEMRGEHLPFKFAKVGEAVASDGEGGGFVATAHGSFFDDTPSAETLAFISCRLAASGRWLVLVPHQYDFVTPEVYALMSGTTIHAE</sequence>
<evidence type="ECO:0000256" key="2">
    <source>
        <dbReference type="SAM" id="MobiDB-lite"/>
    </source>
</evidence>
<dbReference type="RefSeq" id="WP_215614270.1">
    <property type="nucleotide sequence ID" value="NZ_CP076135.1"/>
</dbReference>
<dbReference type="KEGG" id="bsei:KMZ68_02100"/>
<gene>
    <name evidence="3" type="ORF">KMZ68_02100</name>
</gene>
<dbReference type="AlphaFoldDB" id="A0A975NP11"/>
<evidence type="ECO:0000313" key="4">
    <source>
        <dbReference type="Proteomes" id="UP000680805"/>
    </source>
</evidence>
<feature type="coiled-coil region" evidence="1">
    <location>
        <begin position="28"/>
        <end position="55"/>
    </location>
</feature>
<evidence type="ECO:0000313" key="3">
    <source>
        <dbReference type="EMBL" id="QWG18713.1"/>
    </source>
</evidence>
<proteinExistence type="predicted"/>
<dbReference type="EMBL" id="CP076135">
    <property type="protein sequence ID" value="QWG18713.1"/>
    <property type="molecule type" value="Genomic_DNA"/>
</dbReference>
<keyword evidence="1" id="KW-0175">Coiled coil</keyword>
<organism evidence="3 4">
    <name type="scientific">Bradyrhizobium sediminis</name>
    <dbReference type="NCBI Taxonomy" id="2840469"/>
    <lineage>
        <taxon>Bacteria</taxon>
        <taxon>Pseudomonadati</taxon>
        <taxon>Pseudomonadota</taxon>
        <taxon>Alphaproteobacteria</taxon>
        <taxon>Hyphomicrobiales</taxon>
        <taxon>Nitrobacteraceae</taxon>
        <taxon>Bradyrhizobium</taxon>
    </lineage>
</organism>
<protein>
    <submittedName>
        <fullName evidence="3">Uncharacterized protein</fullName>
    </submittedName>
</protein>
<name>A0A975NP11_9BRAD</name>
<evidence type="ECO:0000256" key="1">
    <source>
        <dbReference type="SAM" id="Coils"/>
    </source>
</evidence>
<feature type="region of interest" description="Disordered" evidence="2">
    <location>
        <begin position="1"/>
        <end position="23"/>
    </location>
</feature>
<reference evidence="3" key="1">
    <citation type="submission" date="2021-06" db="EMBL/GenBank/DDBJ databases">
        <title>Bradyrhizobium sp. S2-11-2 Genome sequencing.</title>
        <authorList>
            <person name="Jin L."/>
        </authorList>
    </citation>
    <scope>NUCLEOTIDE SEQUENCE</scope>
    <source>
        <strain evidence="3">S2-11-2</strain>
    </source>
</reference>
<accession>A0A975NP11</accession>